<dbReference type="PANTHER" id="PTHR42781">
    <property type="entry name" value="SPERMIDINE/PUTRESCINE IMPORT ATP-BINDING PROTEIN POTA"/>
    <property type="match status" value="1"/>
</dbReference>
<protein>
    <recommendedName>
        <fullName evidence="7">Spermidine/putrescine import ATP-binding protein PotA</fullName>
        <ecNumber evidence="7">7.6.2.11</ecNumber>
    </recommendedName>
</protein>
<organism evidence="9 10">
    <name type="scientific">Skermanella cutis</name>
    <dbReference type="NCBI Taxonomy" id="2775420"/>
    <lineage>
        <taxon>Bacteria</taxon>
        <taxon>Pseudomonadati</taxon>
        <taxon>Pseudomonadota</taxon>
        <taxon>Alphaproteobacteria</taxon>
        <taxon>Rhodospirillales</taxon>
        <taxon>Azospirillaceae</taxon>
        <taxon>Skermanella</taxon>
    </lineage>
</organism>
<dbReference type="InterPro" id="IPR027417">
    <property type="entry name" value="P-loop_NTPase"/>
</dbReference>
<dbReference type="Pfam" id="PF00005">
    <property type="entry name" value="ABC_tran"/>
    <property type="match status" value="1"/>
</dbReference>
<keyword evidence="4 7" id="KW-0067">ATP-binding</keyword>
<dbReference type="InterPro" id="IPR017871">
    <property type="entry name" value="ABC_transporter-like_CS"/>
</dbReference>
<feature type="domain" description="ABC transporter" evidence="8">
    <location>
        <begin position="21"/>
        <end position="252"/>
    </location>
</feature>
<evidence type="ECO:0000313" key="10">
    <source>
        <dbReference type="Proteomes" id="UP000595197"/>
    </source>
</evidence>
<reference evidence="9" key="1">
    <citation type="submission" date="2021-02" db="EMBL/GenBank/DDBJ databases">
        <title>Skermanella TT6 skin isolate.</title>
        <authorList>
            <person name="Lee K."/>
            <person name="Ganzorig M."/>
        </authorList>
    </citation>
    <scope>NUCLEOTIDE SEQUENCE</scope>
    <source>
        <strain evidence="9">TT6</strain>
    </source>
</reference>
<dbReference type="Pfam" id="PF08402">
    <property type="entry name" value="TOBE_2"/>
    <property type="match status" value="1"/>
</dbReference>
<dbReference type="PROSITE" id="PS50893">
    <property type="entry name" value="ABC_TRANSPORTER_2"/>
    <property type="match status" value="1"/>
</dbReference>
<evidence type="ECO:0000256" key="6">
    <source>
        <dbReference type="ARBA" id="ARBA00023136"/>
    </source>
</evidence>
<accession>A0ABX7B6H5</accession>
<dbReference type="PANTHER" id="PTHR42781:SF6">
    <property type="entry name" value="SPERMIDINE_PUTRESCINE IMPORT ATP-BINDING PROTEIN POTA"/>
    <property type="match status" value="1"/>
</dbReference>
<dbReference type="InterPro" id="IPR008995">
    <property type="entry name" value="Mo/tungstate-bd_C_term_dom"/>
</dbReference>
<dbReference type="EC" id="7.6.2.11" evidence="7"/>
<evidence type="ECO:0000256" key="4">
    <source>
        <dbReference type="ARBA" id="ARBA00022840"/>
    </source>
</evidence>
<keyword evidence="2 7" id="KW-1003">Cell membrane</keyword>
<dbReference type="Proteomes" id="UP000595197">
    <property type="component" value="Chromosome"/>
</dbReference>
<dbReference type="EMBL" id="CP067420">
    <property type="protein sequence ID" value="QQP88081.1"/>
    <property type="molecule type" value="Genomic_DNA"/>
</dbReference>
<dbReference type="PROSITE" id="PS00211">
    <property type="entry name" value="ABC_TRANSPORTER_1"/>
    <property type="match status" value="1"/>
</dbReference>
<dbReference type="NCBIfam" id="TIGR01187">
    <property type="entry name" value="potA"/>
    <property type="match status" value="1"/>
</dbReference>
<dbReference type="SUPFAM" id="SSF52540">
    <property type="entry name" value="P-loop containing nucleoside triphosphate hydrolases"/>
    <property type="match status" value="1"/>
</dbReference>
<dbReference type="GO" id="GO:0005524">
    <property type="term" value="F:ATP binding"/>
    <property type="evidence" value="ECO:0007669"/>
    <property type="project" value="UniProtKB-KW"/>
</dbReference>
<keyword evidence="1 7" id="KW-0813">Transport</keyword>
<keyword evidence="5 7" id="KW-1278">Translocase</keyword>
<evidence type="ECO:0000313" key="9">
    <source>
        <dbReference type="EMBL" id="QQP88081.1"/>
    </source>
</evidence>
<comment type="function">
    <text evidence="7">Part of the ABC transporter complex PotABCD involved in spermidine/putrescine import. Responsible for energy coupling to the transport system.</text>
</comment>
<comment type="similarity">
    <text evidence="7">Belongs to the ABC transporter superfamily. Spermidine/putrescine importer (TC 3.A.1.11.1) family.</text>
</comment>
<dbReference type="SMART" id="SM00382">
    <property type="entry name" value="AAA"/>
    <property type="match status" value="1"/>
</dbReference>
<dbReference type="InterPro" id="IPR003593">
    <property type="entry name" value="AAA+_ATPase"/>
</dbReference>
<comment type="subunit">
    <text evidence="7">The complex is composed of two ATP-binding proteins (PotA), two transmembrane proteins (PotB and PotC) and a solute-binding protein (PotD).</text>
</comment>
<proteinExistence type="inferred from homology"/>
<evidence type="ECO:0000256" key="3">
    <source>
        <dbReference type="ARBA" id="ARBA00022741"/>
    </source>
</evidence>
<keyword evidence="3 7" id="KW-0547">Nucleotide-binding</keyword>
<dbReference type="Gene3D" id="3.40.50.300">
    <property type="entry name" value="P-loop containing nucleotide triphosphate hydrolases"/>
    <property type="match status" value="1"/>
</dbReference>
<evidence type="ECO:0000256" key="1">
    <source>
        <dbReference type="ARBA" id="ARBA00022448"/>
    </source>
</evidence>
<dbReference type="InterPro" id="IPR013611">
    <property type="entry name" value="Transp-assoc_OB_typ2"/>
</dbReference>
<dbReference type="Gene3D" id="2.40.50.100">
    <property type="match status" value="1"/>
</dbReference>
<comment type="catalytic activity">
    <reaction evidence="7">
        <text>ATP + H2O + polyamine-[polyamine-binding protein]Side 1 = ADP + phosphate + polyamineSide 2 + [polyamine-binding protein]Side 1.</text>
        <dbReference type="EC" id="7.6.2.11"/>
    </reaction>
</comment>
<name>A0ABX7B6H5_9PROT</name>
<evidence type="ECO:0000256" key="7">
    <source>
        <dbReference type="RuleBase" id="RU364083"/>
    </source>
</evidence>
<evidence type="ECO:0000256" key="2">
    <source>
        <dbReference type="ARBA" id="ARBA00022475"/>
    </source>
</evidence>
<evidence type="ECO:0000259" key="8">
    <source>
        <dbReference type="PROSITE" id="PS50893"/>
    </source>
</evidence>
<dbReference type="InterPro" id="IPR003439">
    <property type="entry name" value="ABC_transporter-like_ATP-bd"/>
</dbReference>
<sequence length="381" mass="42095">MTQTDLSAAAVASPADFQPHVEFRDVRKTYDGETLVVKNLNLDISRGEFLTLLGPSGSGKTTSLMMLAGFEVPTSGDIRLAGRSIAGLPPHKRDIGMVFQNYALFPHMTVAENLAFPLSVRKRPRAETEERVARALRMVHLEKFGARRPAELSGGQQQRVALARALVFDPQLVLMDEPLGALDKQLREHMQLEIKHIHQSLGVTVVYVTHDQTEALTMSDRIAVFNHGMIQQIDLPDRLYQQPCNSFVANFIGENNRLTGVVRDISGGMCRVELPTGESVLATAVSVDRAGQPTTLSIRPERILLDRGASDDSGNGRENRLGARVLERIYLGDHLRLRLAVADNDDFMVKVPFADDAQTFQAGHDVSVRWAVEDCRALDPV</sequence>
<gene>
    <name evidence="7" type="primary">potA</name>
    <name evidence="9" type="ORF">IGS68_18715</name>
</gene>
<dbReference type="InterPro" id="IPR050093">
    <property type="entry name" value="ABC_SmlMolc_Importer"/>
</dbReference>
<evidence type="ECO:0000256" key="5">
    <source>
        <dbReference type="ARBA" id="ARBA00022967"/>
    </source>
</evidence>
<dbReference type="SUPFAM" id="SSF50331">
    <property type="entry name" value="MOP-like"/>
    <property type="match status" value="1"/>
</dbReference>
<dbReference type="RefSeq" id="WP_201072514.1">
    <property type="nucleotide sequence ID" value="NZ_CP067420.1"/>
</dbReference>
<dbReference type="InterPro" id="IPR005893">
    <property type="entry name" value="PotA-like"/>
</dbReference>
<keyword evidence="10" id="KW-1185">Reference proteome</keyword>
<keyword evidence="6 7" id="KW-0472">Membrane</keyword>